<dbReference type="AlphaFoldDB" id="A0A1Z4LPQ6"/>
<sequence>MTKTDALTVGQLERELSQSIQSFFRKLLGHAPSKVSCHLFTNKLVVVAENSVTTAEKLLAETGKKELAQNVRRNLYESIRLKLKSLIEDISQVEVADLLGETRLDTGLTGFIVVFNGIPKVRNRYSADNFHNQAINKKVNELNGEQDI</sequence>
<organism evidence="2 3">
    <name type="scientific">Calothrix parasitica NIES-267</name>
    <dbReference type="NCBI Taxonomy" id="1973488"/>
    <lineage>
        <taxon>Bacteria</taxon>
        <taxon>Bacillati</taxon>
        <taxon>Cyanobacteriota</taxon>
        <taxon>Cyanophyceae</taxon>
        <taxon>Nostocales</taxon>
        <taxon>Calotrichaceae</taxon>
        <taxon>Calothrix</taxon>
    </lineage>
</organism>
<dbReference type="Pfam" id="PF10057">
    <property type="entry name" value="MpsC"/>
    <property type="match status" value="1"/>
</dbReference>
<dbReference type="InterPro" id="IPR018745">
    <property type="entry name" value="MpsC"/>
</dbReference>
<keyword evidence="3" id="KW-1185">Reference proteome</keyword>
<protein>
    <recommendedName>
        <fullName evidence="1">Na+-translocating membrane potential-generating system MpsC domain-containing protein</fullName>
    </recommendedName>
</protein>
<dbReference type="Proteomes" id="UP000218418">
    <property type="component" value="Chromosome"/>
</dbReference>
<name>A0A1Z4LPQ6_9CYAN</name>
<dbReference type="OrthoDB" id="512464at2"/>
<proteinExistence type="predicted"/>
<evidence type="ECO:0000259" key="1">
    <source>
        <dbReference type="Pfam" id="PF10057"/>
    </source>
</evidence>
<accession>A0A1Z4LPQ6</accession>
<dbReference type="EMBL" id="AP018227">
    <property type="protein sequence ID" value="BAY83154.1"/>
    <property type="molecule type" value="Genomic_DNA"/>
</dbReference>
<feature type="domain" description="Na+-translocating membrane potential-generating system MpsC" evidence="1">
    <location>
        <begin position="9"/>
        <end position="116"/>
    </location>
</feature>
<evidence type="ECO:0000313" key="2">
    <source>
        <dbReference type="EMBL" id="BAY83154.1"/>
    </source>
</evidence>
<gene>
    <name evidence="2" type="ORF">NIES267_26410</name>
</gene>
<evidence type="ECO:0000313" key="3">
    <source>
        <dbReference type="Proteomes" id="UP000218418"/>
    </source>
</evidence>
<reference evidence="2 3" key="1">
    <citation type="submission" date="2017-06" db="EMBL/GenBank/DDBJ databases">
        <title>Genome sequencing of cyanobaciteial culture collection at National Institute for Environmental Studies (NIES).</title>
        <authorList>
            <person name="Hirose Y."/>
            <person name="Shimura Y."/>
            <person name="Fujisawa T."/>
            <person name="Nakamura Y."/>
            <person name="Kawachi M."/>
        </authorList>
    </citation>
    <scope>NUCLEOTIDE SEQUENCE [LARGE SCALE GENOMIC DNA]</scope>
    <source>
        <strain evidence="2 3">NIES-267</strain>
    </source>
</reference>